<keyword evidence="2" id="KW-1185">Reference proteome</keyword>
<accession>A0AAV7W1J5</accession>
<organism evidence="1 2">
    <name type="scientific">Pleurodeles waltl</name>
    <name type="common">Iberian ribbed newt</name>
    <dbReference type="NCBI Taxonomy" id="8319"/>
    <lineage>
        <taxon>Eukaryota</taxon>
        <taxon>Metazoa</taxon>
        <taxon>Chordata</taxon>
        <taxon>Craniata</taxon>
        <taxon>Vertebrata</taxon>
        <taxon>Euteleostomi</taxon>
        <taxon>Amphibia</taxon>
        <taxon>Batrachia</taxon>
        <taxon>Caudata</taxon>
        <taxon>Salamandroidea</taxon>
        <taxon>Salamandridae</taxon>
        <taxon>Pleurodelinae</taxon>
        <taxon>Pleurodeles</taxon>
    </lineage>
</organism>
<protein>
    <submittedName>
        <fullName evidence="1">Uncharacterized protein</fullName>
    </submittedName>
</protein>
<evidence type="ECO:0000313" key="2">
    <source>
        <dbReference type="Proteomes" id="UP001066276"/>
    </source>
</evidence>
<name>A0AAV7W1J5_PLEWA</name>
<comment type="caution">
    <text evidence="1">The sequence shown here is derived from an EMBL/GenBank/DDBJ whole genome shotgun (WGS) entry which is preliminary data.</text>
</comment>
<dbReference type="AlphaFoldDB" id="A0AAV7W1J5"/>
<evidence type="ECO:0000313" key="1">
    <source>
        <dbReference type="EMBL" id="KAJ1207843.1"/>
    </source>
</evidence>
<dbReference type="Proteomes" id="UP001066276">
    <property type="component" value="Chromosome 1_2"/>
</dbReference>
<reference evidence="1" key="1">
    <citation type="journal article" date="2022" name="bioRxiv">
        <title>Sequencing and chromosome-scale assembly of the giantPleurodeles waltlgenome.</title>
        <authorList>
            <person name="Brown T."/>
            <person name="Elewa A."/>
            <person name="Iarovenko S."/>
            <person name="Subramanian E."/>
            <person name="Araus A.J."/>
            <person name="Petzold A."/>
            <person name="Susuki M."/>
            <person name="Suzuki K.-i.T."/>
            <person name="Hayashi T."/>
            <person name="Toyoda A."/>
            <person name="Oliveira C."/>
            <person name="Osipova E."/>
            <person name="Leigh N.D."/>
            <person name="Simon A."/>
            <person name="Yun M.H."/>
        </authorList>
    </citation>
    <scope>NUCLEOTIDE SEQUENCE</scope>
    <source>
        <strain evidence="1">20211129_DDA</strain>
        <tissue evidence="1">Liver</tissue>
    </source>
</reference>
<dbReference type="EMBL" id="JANPWB010000002">
    <property type="protein sequence ID" value="KAJ1207843.1"/>
    <property type="molecule type" value="Genomic_DNA"/>
</dbReference>
<proteinExistence type="predicted"/>
<sequence>MHGGLRTEGCRCSTLRGSSTLLDIGQRWIPPAPRAYLTMGKLRHKIQRRSQAEQGHVCRLASDEPEEGAAPTTMQDTLNKILGAIEDTKRNLSQEIWKVSSELSHLRTDHHKLADRVEATETSLEELQPAHRALRALFT</sequence>
<gene>
    <name evidence="1" type="ORF">NDU88_003233</name>
</gene>